<gene>
    <name evidence="3" type="ORF">J3Q64DRAFT_1748813</name>
</gene>
<comment type="caution">
    <text evidence="3">The sequence shown here is derived from an EMBL/GenBank/DDBJ whole genome shotgun (WGS) entry which is preliminary data.</text>
</comment>
<dbReference type="PANTHER" id="PTHR42909:SF1">
    <property type="entry name" value="CARBOHYDRATE KINASE PFKB DOMAIN-CONTAINING PROTEIN"/>
    <property type="match status" value="1"/>
</dbReference>
<sequence>MISRLLKPLAVVGGVALDITGTIQASGSRSRSVLHTSTPGKVKQSLGGVGRNVCEASMRTGVPSFMVSMTGQDLAGATIREGMHLLGMDTQYISTSSTSSTAVYNALHTGDGQLVAAVADMDIFDSLESSTVRASLEEIQPGLVCMDGNISSDLMRTIALYCKQSSTPVFFEPTSVPKSLKVFEHEDVLSSGVVNYVSPNQYELEAMVETARRQRPAVNHSKINIGNIVTATMTTPDIVEKVLPMAHYLSQFVPNIVTKLGEYGCLLVSNNKSHVHTQYFPPEIIDPTAIKSVTGAGDCFVGTLLANLLILDKPSPTRWAEMIQQSQKSSILTLQSDLAVSVAISQELLVKTTLS</sequence>
<evidence type="ECO:0000313" key="3">
    <source>
        <dbReference type="EMBL" id="KAL0083704.1"/>
    </source>
</evidence>
<dbReference type="InterPro" id="IPR011611">
    <property type="entry name" value="PfkB_dom"/>
</dbReference>
<dbReference type="InterPro" id="IPR029056">
    <property type="entry name" value="Ribokinase-like"/>
</dbReference>
<dbReference type="PANTHER" id="PTHR42909">
    <property type="entry name" value="ZGC:136858"/>
    <property type="match status" value="1"/>
</dbReference>
<evidence type="ECO:0000259" key="2">
    <source>
        <dbReference type="Pfam" id="PF00294"/>
    </source>
</evidence>
<dbReference type="EMBL" id="JBCLYO010000013">
    <property type="protein sequence ID" value="KAL0083704.1"/>
    <property type="molecule type" value="Genomic_DNA"/>
</dbReference>
<dbReference type="Gene3D" id="3.40.1190.20">
    <property type="match status" value="1"/>
</dbReference>
<dbReference type="SUPFAM" id="SSF53613">
    <property type="entry name" value="Ribokinase-like"/>
    <property type="match status" value="1"/>
</dbReference>
<keyword evidence="1" id="KW-0479">Metal-binding</keyword>
<dbReference type="Proteomes" id="UP001448207">
    <property type="component" value="Unassembled WGS sequence"/>
</dbReference>
<accession>A0ABR3AVT2</accession>
<reference evidence="3 4" key="1">
    <citation type="submission" date="2024-04" db="EMBL/GenBank/DDBJ databases">
        <title>Symmetric and asymmetric DNA N6-adenine methylation regulates different biological responses in Mucorales.</title>
        <authorList>
            <consortium name="Lawrence Berkeley National Laboratory"/>
            <person name="Lax C."/>
            <person name="Mondo S.J."/>
            <person name="Osorio-Concepcion M."/>
            <person name="Muszewska A."/>
            <person name="Corrochano-Luque M."/>
            <person name="Gutierrez G."/>
            <person name="Riley R."/>
            <person name="Lipzen A."/>
            <person name="Guo J."/>
            <person name="Hundley H."/>
            <person name="Amirebrahimi M."/>
            <person name="Ng V."/>
            <person name="Lorenzo-Gutierrez D."/>
            <person name="Binder U."/>
            <person name="Yang J."/>
            <person name="Song Y."/>
            <person name="Canovas D."/>
            <person name="Navarro E."/>
            <person name="Freitag M."/>
            <person name="Gabaldon T."/>
            <person name="Grigoriev I.V."/>
            <person name="Corrochano L.M."/>
            <person name="Nicolas F.E."/>
            <person name="Garre V."/>
        </authorList>
    </citation>
    <scope>NUCLEOTIDE SEQUENCE [LARGE SCALE GENOMIC DNA]</scope>
    <source>
        <strain evidence="3 4">L51</strain>
    </source>
</reference>
<protein>
    <submittedName>
        <fullName evidence="3">Ribokinase-like protein</fullName>
    </submittedName>
</protein>
<organism evidence="3 4">
    <name type="scientific">Phycomyces blakesleeanus</name>
    <dbReference type="NCBI Taxonomy" id="4837"/>
    <lineage>
        <taxon>Eukaryota</taxon>
        <taxon>Fungi</taxon>
        <taxon>Fungi incertae sedis</taxon>
        <taxon>Mucoromycota</taxon>
        <taxon>Mucoromycotina</taxon>
        <taxon>Mucoromycetes</taxon>
        <taxon>Mucorales</taxon>
        <taxon>Phycomycetaceae</taxon>
        <taxon>Phycomyces</taxon>
    </lineage>
</organism>
<evidence type="ECO:0000256" key="1">
    <source>
        <dbReference type="ARBA" id="ARBA00022723"/>
    </source>
</evidence>
<proteinExistence type="predicted"/>
<name>A0ABR3AVT2_PHYBL</name>
<dbReference type="Pfam" id="PF00294">
    <property type="entry name" value="PfkB"/>
    <property type="match status" value="1"/>
</dbReference>
<feature type="domain" description="Carbohydrate kinase PfkB" evidence="2">
    <location>
        <begin position="36"/>
        <end position="334"/>
    </location>
</feature>
<keyword evidence="4" id="KW-1185">Reference proteome</keyword>
<evidence type="ECO:0000313" key="4">
    <source>
        <dbReference type="Proteomes" id="UP001448207"/>
    </source>
</evidence>
<dbReference type="CDD" id="cd01941">
    <property type="entry name" value="YeiC_kinase_like"/>
    <property type="match status" value="1"/>
</dbReference>